<organism evidence="1 2">
    <name type="scientific">Desulfofustis glycolicus DSM 9705</name>
    <dbReference type="NCBI Taxonomy" id="1121409"/>
    <lineage>
        <taxon>Bacteria</taxon>
        <taxon>Pseudomonadati</taxon>
        <taxon>Thermodesulfobacteriota</taxon>
        <taxon>Desulfobulbia</taxon>
        <taxon>Desulfobulbales</taxon>
        <taxon>Desulfocapsaceae</taxon>
        <taxon>Desulfofustis</taxon>
    </lineage>
</organism>
<gene>
    <name evidence="1" type="ORF">SAMN02745124_01293</name>
</gene>
<reference evidence="1 2" key="1">
    <citation type="submission" date="2016-11" db="EMBL/GenBank/DDBJ databases">
        <authorList>
            <person name="Jaros S."/>
            <person name="Januszkiewicz K."/>
            <person name="Wedrychowicz H."/>
        </authorList>
    </citation>
    <scope>NUCLEOTIDE SEQUENCE [LARGE SCALE GENOMIC DNA]</scope>
    <source>
        <strain evidence="1 2">DSM 9705</strain>
    </source>
</reference>
<sequence>MRKPVLWLIVLLIGTDLAGQIRQPTRPEPGPVSIKPVVRGTLEEMVPNTRVGSVEACRRARLSPSIGGRMVQLPQMAGVEPVIQSLGRRSGPLNLPGYTISDCLINTAPVLKHSFQHRF</sequence>
<protein>
    <submittedName>
        <fullName evidence="1">Uncharacterized protein</fullName>
    </submittedName>
</protein>
<dbReference type="Proteomes" id="UP000184139">
    <property type="component" value="Unassembled WGS sequence"/>
</dbReference>
<name>A0A1M5UP36_9BACT</name>
<keyword evidence="2" id="KW-1185">Reference proteome</keyword>
<dbReference type="AlphaFoldDB" id="A0A1M5UP36"/>
<proteinExistence type="predicted"/>
<accession>A0A1M5UP36</accession>
<evidence type="ECO:0000313" key="1">
    <source>
        <dbReference type="EMBL" id="SHH64832.1"/>
    </source>
</evidence>
<evidence type="ECO:0000313" key="2">
    <source>
        <dbReference type="Proteomes" id="UP000184139"/>
    </source>
</evidence>
<dbReference type="EMBL" id="FQXS01000005">
    <property type="protein sequence ID" value="SHH64832.1"/>
    <property type="molecule type" value="Genomic_DNA"/>
</dbReference>
<dbReference type="STRING" id="1121409.SAMN02745124_01293"/>